<evidence type="ECO:0000256" key="5">
    <source>
        <dbReference type="PROSITE-ProRule" id="PRU00679"/>
    </source>
</evidence>
<comment type="caution">
    <text evidence="6">The sequence shown here is derived from an EMBL/GenBank/DDBJ whole genome shotgun (WGS) entry which is preliminary data.</text>
</comment>
<evidence type="ECO:0000256" key="1">
    <source>
        <dbReference type="ARBA" id="ARBA00022723"/>
    </source>
</evidence>
<feature type="binding site" description="via carbamate group" evidence="4">
    <location>
        <position position="137"/>
    </location>
    <ligand>
        <name>Zn(2+)</name>
        <dbReference type="ChEBI" id="CHEBI:29105"/>
        <label>1</label>
    </ligand>
</feature>
<dbReference type="GO" id="GO:0008270">
    <property type="term" value="F:zinc ion binding"/>
    <property type="evidence" value="ECO:0007669"/>
    <property type="project" value="InterPro"/>
</dbReference>
<keyword evidence="2" id="KW-0378">Hydrolase</keyword>
<evidence type="ECO:0000256" key="3">
    <source>
        <dbReference type="PIRSR" id="PIRSR601559-50"/>
    </source>
</evidence>
<feature type="binding site" description="via carbamate group" evidence="4">
    <location>
        <position position="137"/>
    </location>
    <ligand>
        <name>Zn(2+)</name>
        <dbReference type="ChEBI" id="CHEBI:29105"/>
        <label>2</label>
    </ligand>
</feature>
<dbReference type="Proteomes" id="UP000552045">
    <property type="component" value="Unassembled WGS sequence"/>
</dbReference>
<dbReference type="PANTHER" id="PTHR10819">
    <property type="entry name" value="PHOSPHOTRIESTERASE-RELATED"/>
    <property type="match status" value="1"/>
</dbReference>
<comment type="similarity">
    <text evidence="5">Belongs to the metallo-dependent hydrolases superfamily. Phosphotriesterase family.</text>
</comment>
<keyword evidence="7" id="KW-1185">Reference proteome</keyword>
<accession>A0A7Y9EU34</accession>
<evidence type="ECO:0000313" key="7">
    <source>
        <dbReference type="Proteomes" id="UP000552045"/>
    </source>
</evidence>
<comment type="cofactor">
    <cofactor evidence="4">
        <name>a divalent metal cation</name>
        <dbReference type="ChEBI" id="CHEBI:60240"/>
    </cofactor>
    <text evidence="4">Binds 2 divalent metal cations per subunit.</text>
</comment>
<feature type="binding site" evidence="4">
    <location>
        <position position="22"/>
    </location>
    <ligand>
        <name>Zn(2+)</name>
        <dbReference type="ChEBI" id="CHEBI:29105"/>
        <label>1</label>
    </ligand>
</feature>
<name>A0A7Y9EU34_9MICO</name>
<dbReference type="AlphaFoldDB" id="A0A7Y9EU34"/>
<dbReference type="PROSITE" id="PS51347">
    <property type="entry name" value="PHOSPHOTRIESTERASE_2"/>
    <property type="match status" value="1"/>
</dbReference>
<dbReference type="Pfam" id="PF02126">
    <property type="entry name" value="PTE"/>
    <property type="match status" value="1"/>
</dbReference>
<dbReference type="SUPFAM" id="SSF51556">
    <property type="entry name" value="Metallo-dependent hydrolases"/>
    <property type="match status" value="1"/>
</dbReference>
<feature type="modified residue" description="N6-carboxylysine" evidence="3 5">
    <location>
        <position position="137"/>
    </location>
</feature>
<sequence>MGIVNTVLGAVPAEALGVTAMHEHISFGQPGWELNSRSWRPAHEVIALAEQMIGDFHGLGGRTYVELTGIGFGRDISRFRVIAKSTGVNFVACTGFWTGQGVRPFFRDKPVEYLADLFIKEITEGIDGTDAKAGIIKVGVQPYGLTELDERIYRAAGRAAAATGVPVVTHLAVDADRQLDLLESEGLAPERVILGHIDVSYDLDRARDIRVVTRGAYVGIDLIGYDSEKADAEHPAPAWARPRRGRLLQLVDLIQEGWADRLIISADANCAPLGWVSLPHSVAELLDSFVPEVRGEGIDEDLITQMLVRNPAALLTMTGS</sequence>
<gene>
    <name evidence="6" type="ORF">BKA02_000998</name>
</gene>
<dbReference type="RefSeq" id="WP_179431875.1">
    <property type="nucleotide sequence ID" value="NZ_BAABLC010000001.1"/>
</dbReference>
<keyword evidence="1 4" id="KW-0479">Metal-binding</keyword>
<evidence type="ECO:0000313" key="6">
    <source>
        <dbReference type="EMBL" id="NYD53943.1"/>
    </source>
</evidence>
<dbReference type="InterPro" id="IPR032466">
    <property type="entry name" value="Metal_Hydrolase"/>
</dbReference>
<protein>
    <submittedName>
        <fullName evidence="6">Phosphotriesterase-related protein</fullName>
    </submittedName>
</protein>
<proteinExistence type="inferred from homology"/>
<dbReference type="InterPro" id="IPR001559">
    <property type="entry name" value="Phosphotriesterase"/>
</dbReference>
<evidence type="ECO:0000256" key="4">
    <source>
        <dbReference type="PIRSR" id="PIRSR601559-51"/>
    </source>
</evidence>
<dbReference type="Gene3D" id="3.20.20.140">
    <property type="entry name" value="Metal-dependent hydrolases"/>
    <property type="match status" value="1"/>
</dbReference>
<organism evidence="6 7">
    <name type="scientific">Microbacterium pseudoresistens</name>
    <dbReference type="NCBI Taxonomy" id="640634"/>
    <lineage>
        <taxon>Bacteria</taxon>
        <taxon>Bacillati</taxon>
        <taxon>Actinomycetota</taxon>
        <taxon>Actinomycetes</taxon>
        <taxon>Micrococcales</taxon>
        <taxon>Microbacteriaceae</taxon>
        <taxon>Microbacterium</taxon>
    </lineage>
</organism>
<dbReference type="PANTHER" id="PTHR10819:SF3">
    <property type="entry name" value="PHOSPHOTRIESTERASE-RELATED PROTEIN"/>
    <property type="match status" value="1"/>
</dbReference>
<feature type="binding site" evidence="4">
    <location>
        <position position="24"/>
    </location>
    <ligand>
        <name>Zn(2+)</name>
        <dbReference type="ChEBI" id="CHEBI:29105"/>
        <label>1</label>
    </ligand>
</feature>
<dbReference type="EMBL" id="JACCBH010000001">
    <property type="protein sequence ID" value="NYD53943.1"/>
    <property type="molecule type" value="Genomic_DNA"/>
</dbReference>
<feature type="binding site" evidence="4">
    <location>
        <position position="196"/>
    </location>
    <ligand>
        <name>Zn(2+)</name>
        <dbReference type="ChEBI" id="CHEBI:29105"/>
        <label>2</label>
    </ligand>
</feature>
<feature type="binding site" evidence="4">
    <location>
        <position position="170"/>
    </location>
    <ligand>
        <name>Zn(2+)</name>
        <dbReference type="ChEBI" id="CHEBI:29105"/>
        <label>2</label>
    </ligand>
</feature>
<dbReference type="GO" id="GO:0016787">
    <property type="term" value="F:hydrolase activity"/>
    <property type="evidence" value="ECO:0007669"/>
    <property type="project" value="UniProtKB-KW"/>
</dbReference>
<evidence type="ECO:0000256" key="2">
    <source>
        <dbReference type="ARBA" id="ARBA00022801"/>
    </source>
</evidence>
<feature type="binding site" evidence="4">
    <location>
        <position position="267"/>
    </location>
    <ligand>
        <name>Zn(2+)</name>
        <dbReference type="ChEBI" id="CHEBI:29105"/>
        <label>1</label>
    </ligand>
</feature>
<reference evidence="6 7" key="1">
    <citation type="submission" date="2020-07" db="EMBL/GenBank/DDBJ databases">
        <title>Sequencing the genomes of 1000 actinobacteria strains.</title>
        <authorList>
            <person name="Klenk H.-P."/>
        </authorList>
    </citation>
    <scope>NUCLEOTIDE SEQUENCE [LARGE SCALE GENOMIC DNA]</scope>
    <source>
        <strain evidence="6 7">DSM 22185</strain>
    </source>
</reference>